<dbReference type="EMBL" id="ML978077">
    <property type="protein sequence ID" value="KAF2010015.1"/>
    <property type="molecule type" value="Genomic_DNA"/>
</dbReference>
<dbReference type="AlphaFoldDB" id="A0A6A5XAC4"/>
<evidence type="ECO:0000313" key="1">
    <source>
        <dbReference type="EMBL" id="KAF2010015.1"/>
    </source>
</evidence>
<dbReference type="RefSeq" id="XP_033378354.1">
    <property type="nucleotide sequence ID" value="XM_033531358.1"/>
</dbReference>
<reference evidence="1" key="1">
    <citation type="journal article" date="2020" name="Stud. Mycol.">
        <title>101 Dothideomycetes genomes: a test case for predicting lifestyles and emergence of pathogens.</title>
        <authorList>
            <person name="Haridas S."/>
            <person name="Albert R."/>
            <person name="Binder M."/>
            <person name="Bloem J."/>
            <person name="Labutti K."/>
            <person name="Salamov A."/>
            <person name="Andreopoulos B."/>
            <person name="Baker S."/>
            <person name="Barry K."/>
            <person name="Bills G."/>
            <person name="Bluhm B."/>
            <person name="Cannon C."/>
            <person name="Castanera R."/>
            <person name="Culley D."/>
            <person name="Daum C."/>
            <person name="Ezra D."/>
            <person name="Gonzalez J."/>
            <person name="Henrissat B."/>
            <person name="Kuo A."/>
            <person name="Liang C."/>
            <person name="Lipzen A."/>
            <person name="Lutzoni F."/>
            <person name="Magnuson J."/>
            <person name="Mondo S."/>
            <person name="Nolan M."/>
            <person name="Ohm R."/>
            <person name="Pangilinan J."/>
            <person name="Park H.-J."/>
            <person name="Ramirez L."/>
            <person name="Alfaro M."/>
            <person name="Sun H."/>
            <person name="Tritt A."/>
            <person name="Yoshinaga Y."/>
            <person name="Zwiers L.-H."/>
            <person name="Turgeon B."/>
            <person name="Goodwin S."/>
            <person name="Spatafora J."/>
            <person name="Crous P."/>
            <person name="Grigoriev I."/>
        </authorList>
    </citation>
    <scope>NUCLEOTIDE SEQUENCE</scope>
    <source>
        <strain evidence="1">CBS 175.79</strain>
    </source>
</reference>
<keyword evidence="2" id="KW-1185">Reference proteome</keyword>
<organism evidence="1 2">
    <name type="scientific">Aaosphaeria arxii CBS 175.79</name>
    <dbReference type="NCBI Taxonomy" id="1450172"/>
    <lineage>
        <taxon>Eukaryota</taxon>
        <taxon>Fungi</taxon>
        <taxon>Dikarya</taxon>
        <taxon>Ascomycota</taxon>
        <taxon>Pezizomycotina</taxon>
        <taxon>Dothideomycetes</taxon>
        <taxon>Pleosporomycetidae</taxon>
        <taxon>Pleosporales</taxon>
        <taxon>Pleosporales incertae sedis</taxon>
        <taxon>Aaosphaeria</taxon>
    </lineage>
</organism>
<evidence type="ECO:0000313" key="2">
    <source>
        <dbReference type="Proteomes" id="UP000799778"/>
    </source>
</evidence>
<protein>
    <submittedName>
        <fullName evidence="1">Uncharacterized protein</fullName>
    </submittedName>
</protein>
<dbReference type="GeneID" id="54288755"/>
<dbReference type="Proteomes" id="UP000799778">
    <property type="component" value="Unassembled WGS sequence"/>
</dbReference>
<sequence length="161" mass="19066">MPFLIHHPVAPGRPYLTFSTPIASDFARWRFRVDVLDPFDPRIAEIQARGEASFDNWEGRPHLAEVWRREWANNDEDSIEDVGGDANRIRCSMLTELGELVYYHTFIILKREKDDISMKIKKCMMMLHERPYRRDYVYENEGFEQDKEKQETFLLARPLGG</sequence>
<gene>
    <name evidence="1" type="ORF">BU24DRAFT_455183</name>
</gene>
<accession>A0A6A5XAC4</accession>
<proteinExistence type="predicted"/>
<name>A0A6A5XAC4_9PLEO</name>